<evidence type="ECO:0000313" key="15">
    <source>
        <dbReference type="Proteomes" id="UP000051248"/>
    </source>
</evidence>
<dbReference type="Pfam" id="PF13177">
    <property type="entry name" value="DNA_pol3_delta2"/>
    <property type="match status" value="1"/>
</dbReference>
<dbReference type="Pfam" id="PF12169">
    <property type="entry name" value="DNA_pol3_gamma3"/>
    <property type="match status" value="1"/>
</dbReference>
<dbReference type="CDD" id="cd00009">
    <property type="entry name" value="AAA"/>
    <property type="match status" value="1"/>
</dbReference>
<dbReference type="Proteomes" id="UP000051248">
    <property type="component" value="Unassembled WGS sequence"/>
</dbReference>
<dbReference type="FunFam" id="3.40.50.300:FF:000014">
    <property type="entry name" value="DNA polymerase III subunit gamma/tau"/>
    <property type="match status" value="1"/>
</dbReference>
<evidence type="ECO:0000256" key="5">
    <source>
        <dbReference type="ARBA" id="ARBA00022705"/>
    </source>
</evidence>
<dbReference type="InterPro" id="IPR050238">
    <property type="entry name" value="DNA_Rep/Repair_Clamp_Loader"/>
</dbReference>
<dbReference type="NCBIfam" id="TIGR02397">
    <property type="entry name" value="dnaX_nterm"/>
    <property type="match status" value="1"/>
</dbReference>
<dbReference type="EMBL" id="AZDZ01000011">
    <property type="protein sequence ID" value="KRK79804.1"/>
    <property type="molecule type" value="Genomic_DNA"/>
</dbReference>
<dbReference type="CDD" id="cd18137">
    <property type="entry name" value="HLD_clamp_pol_III_gamma_tau"/>
    <property type="match status" value="1"/>
</dbReference>
<dbReference type="InterPro" id="IPR003593">
    <property type="entry name" value="AAA+_ATPase"/>
</dbReference>
<dbReference type="FunFam" id="1.10.8.60:FF:000013">
    <property type="entry name" value="DNA polymerase III subunit gamma/tau"/>
    <property type="match status" value="1"/>
</dbReference>
<evidence type="ECO:0000256" key="9">
    <source>
        <dbReference type="ARBA" id="ARBA00022840"/>
    </source>
</evidence>
<dbReference type="InterPro" id="IPR012763">
    <property type="entry name" value="DNA_pol_III_sug/sutau_N"/>
</dbReference>
<dbReference type="PRINTS" id="PR00300">
    <property type="entry name" value="CLPPROTEASEA"/>
</dbReference>
<dbReference type="SUPFAM" id="SSF48019">
    <property type="entry name" value="post-AAA+ oligomerization domain-like"/>
    <property type="match status" value="1"/>
</dbReference>
<evidence type="ECO:0000256" key="4">
    <source>
        <dbReference type="ARBA" id="ARBA00022695"/>
    </source>
</evidence>
<dbReference type="Gene3D" id="3.40.50.300">
    <property type="entry name" value="P-loop containing nucleotide triphosphate hydrolases"/>
    <property type="match status" value="1"/>
</dbReference>
<feature type="compositionally biased region" description="Basic residues" evidence="12">
    <location>
        <begin position="425"/>
        <end position="435"/>
    </location>
</feature>
<keyword evidence="8" id="KW-0862">Zinc</keyword>
<keyword evidence="6" id="KW-0479">Metal-binding</keyword>
<evidence type="ECO:0000256" key="8">
    <source>
        <dbReference type="ARBA" id="ARBA00022833"/>
    </source>
</evidence>
<dbReference type="Gene3D" id="1.20.272.10">
    <property type="match status" value="1"/>
</dbReference>
<keyword evidence="15" id="KW-1185">Reference proteome</keyword>
<evidence type="ECO:0000256" key="11">
    <source>
        <dbReference type="ARBA" id="ARBA00049244"/>
    </source>
</evidence>
<dbReference type="Pfam" id="PF22608">
    <property type="entry name" value="DNAX_ATPase_lid"/>
    <property type="match status" value="1"/>
</dbReference>
<dbReference type="AlphaFoldDB" id="A0A0R1K8M6"/>
<name>A0A0R1K8M6_9LACO</name>
<evidence type="ECO:0000256" key="12">
    <source>
        <dbReference type="SAM" id="MobiDB-lite"/>
    </source>
</evidence>
<dbReference type="PANTHER" id="PTHR11669">
    <property type="entry name" value="REPLICATION FACTOR C / DNA POLYMERASE III GAMMA-TAU SUBUNIT"/>
    <property type="match status" value="1"/>
</dbReference>
<dbReference type="InterPro" id="IPR008921">
    <property type="entry name" value="DNA_pol3_clamp-load_cplx_C"/>
</dbReference>
<evidence type="ECO:0000259" key="13">
    <source>
        <dbReference type="SMART" id="SM00382"/>
    </source>
</evidence>
<reference evidence="14 15" key="1">
    <citation type="journal article" date="2015" name="Genome Announc.">
        <title>Expanding the biotechnology potential of lactobacilli through comparative genomics of 213 strains and associated genera.</title>
        <authorList>
            <person name="Sun Z."/>
            <person name="Harris H.M."/>
            <person name="McCann A."/>
            <person name="Guo C."/>
            <person name="Argimon S."/>
            <person name="Zhang W."/>
            <person name="Yang X."/>
            <person name="Jeffery I.B."/>
            <person name="Cooney J.C."/>
            <person name="Kagawa T.F."/>
            <person name="Liu W."/>
            <person name="Song Y."/>
            <person name="Salvetti E."/>
            <person name="Wrobel A."/>
            <person name="Rasinkangas P."/>
            <person name="Parkhill J."/>
            <person name="Rea M.C."/>
            <person name="O'Sullivan O."/>
            <person name="Ritari J."/>
            <person name="Douillard F.P."/>
            <person name="Paul Ross R."/>
            <person name="Yang R."/>
            <person name="Briner A.E."/>
            <person name="Felis G.E."/>
            <person name="de Vos W.M."/>
            <person name="Barrangou R."/>
            <person name="Klaenhammer T.R."/>
            <person name="Caufield P.W."/>
            <person name="Cui Y."/>
            <person name="Zhang H."/>
            <person name="O'Toole P.W."/>
        </authorList>
    </citation>
    <scope>NUCLEOTIDE SEQUENCE [LARGE SCALE GENOMIC DNA]</scope>
    <source>
        <strain evidence="14 15">DSM 19682</strain>
    </source>
</reference>
<dbReference type="GO" id="GO:0009360">
    <property type="term" value="C:DNA polymerase III complex"/>
    <property type="evidence" value="ECO:0007669"/>
    <property type="project" value="InterPro"/>
</dbReference>
<evidence type="ECO:0000256" key="7">
    <source>
        <dbReference type="ARBA" id="ARBA00022741"/>
    </source>
</evidence>
<dbReference type="GO" id="GO:0003887">
    <property type="term" value="F:DNA-directed DNA polymerase activity"/>
    <property type="evidence" value="ECO:0007669"/>
    <property type="project" value="UniProtKB-KW"/>
</dbReference>
<evidence type="ECO:0000256" key="6">
    <source>
        <dbReference type="ARBA" id="ARBA00022723"/>
    </source>
</evidence>
<feature type="compositionally biased region" description="Low complexity" evidence="12">
    <location>
        <begin position="410"/>
        <end position="421"/>
    </location>
</feature>
<keyword evidence="5" id="KW-0235">DNA replication</keyword>
<proteinExistence type="inferred from homology"/>
<evidence type="ECO:0000256" key="3">
    <source>
        <dbReference type="ARBA" id="ARBA00022679"/>
    </source>
</evidence>
<protein>
    <recommendedName>
        <fullName evidence="2">DNA-directed DNA polymerase</fullName>
        <ecNumber evidence="2">2.7.7.7</ecNumber>
    </recommendedName>
</protein>
<keyword evidence="3" id="KW-0808">Transferase</keyword>
<keyword evidence="7" id="KW-0547">Nucleotide-binding</keyword>
<evidence type="ECO:0000313" key="14">
    <source>
        <dbReference type="EMBL" id="KRK79804.1"/>
    </source>
</evidence>
<dbReference type="GO" id="GO:0006261">
    <property type="term" value="P:DNA-templated DNA replication"/>
    <property type="evidence" value="ECO:0007669"/>
    <property type="project" value="TreeGrafter"/>
</dbReference>
<dbReference type="eggNOG" id="COG2812">
    <property type="taxonomic scope" value="Bacteria"/>
</dbReference>
<evidence type="ECO:0000256" key="2">
    <source>
        <dbReference type="ARBA" id="ARBA00012417"/>
    </source>
</evidence>
<dbReference type="InterPro" id="IPR022754">
    <property type="entry name" value="DNA_pol_III_gamma-3"/>
</dbReference>
<keyword evidence="4" id="KW-0548">Nucleotidyltransferase</keyword>
<comment type="similarity">
    <text evidence="1">Belongs to the DnaX/STICHEL family.</text>
</comment>
<feature type="domain" description="AAA+ ATPase" evidence="13">
    <location>
        <begin position="44"/>
        <end position="186"/>
    </location>
</feature>
<dbReference type="GO" id="GO:0046872">
    <property type="term" value="F:metal ion binding"/>
    <property type="evidence" value="ECO:0007669"/>
    <property type="project" value="UniProtKB-KW"/>
</dbReference>
<dbReference type="PATRIC" id="fig|1423775.4.peg.515"/>
<dbReference type="InterPro" id="IPR027417">
    <property type="entry name" value="P-loop_NTPase"/>
</dbReference>
<accession>A0A0R1K8M6</accession>
<dbReference type="PANTHER" id="PTHR11669:SF0">
    <property type="entry name" value="PROTEIN STICHEL-LIKE 2"/>
    <property type="match status" value="1"/>
</dbReference>
<dbReference type="STRING" id="1423775.FD03_GL000506"/>
<dbReference type="InterPro" id="IPR001270">
    <property type="entry name" value="ClpA/B"/>
</dbReference>
<dbReference type="GO" id="GO:0003677">
    <property type="term" value="F:DNA binding"/>
    <property type="evidence" value="ECO:0007669"/>
    <property type="project" value="InterPro"/>
</dbReference>
<feature type="region of interest" description="Disordered" evidence="12">
    <location>
        <begin position="408"/>
        <end position="436"/>
    </location>
</feature>
<dbReference type="EC" id="2.7.7.7" evidence="2"/>
<sequence length="582" mass="64922">MLKQGGNMAYQALYRVWRPQTFSDVIGQGVITQTLRNAVASNMTSHAYLFSGPRGTGKTSCAKILAKAVNCLNPHDGEPCNECEICKAANENRLNDVIEIDAASNNGVEEIRDIRDKVKYAPTEAKFKVYIIDEVHMLSQGAFNALLKTLEEPPANVMFILATTEPQKIPATIISRTQSFTFRRISRQDILERMTYILDDKNVKYDEEALNIIAASAEGGMRDALSILDQALSYGDDELTLKNAQEVTGALSNEQIVSYMTAIAENRPADALTSLYQILASGRSAMRFTEMIIRVCRNLILYNSNSDLSQQMDKSVMTDELLAIADKFDNTRLFYIVDQVSATQKNLKNSNQTDVYMEILTVKISEPKVEQKISAVPNQEPVETPVDNQRVDQLGDEVASLKQEIKQLSNQPQVQNNGNQQTVTKPKRNNKKGTHLNKTAIYQVLESATKNDLNTAKDIWPDLMSMLSITQRSIMSISEPVAASEAGIVVAFDYEMWFETAQDGFLDELTNNVGKLLKKDCQVVLVPKAQWPQIRKEYIANNIDSGNSKNVKSKSEQKQTDPTVDEAMKLFGNDGVVEVKDD</sequence>
<dbReference type="Gene3D" id="1.10.8.60">
    <property type="match status" value="1"/>
</dbReference>
<keyword evidence="9" id="KW-0067">ATP-binding</keyword>
<organism evidence="14 15">
    <name type="scientific">Companilactobacillus nodensis DSM 19682 = JCM 14932 = NBRC 107160</name>
    <dbReference type="NCBI Taxonomy" id="1423775"/>
    <lineage>
        <taxon>Bacteria</taxon>
        <taxon>Bacillati</taxon>
        <taxon>Bacillota</taxon>
        <taxon>Bacilli</taxon>
        <taxon>Lactobacillales</taxon>
        <taxon>Lactobacillaceae</taxon>
        <taxon>Companilactobacillus</taxon>
    </lineage>
</organism>
<dbReference type="SUPFAM" id="SSF52540">
    <property type="entry name" value="P-loop containing nucleoside triphosphate hydrolases"/>
    <property type="match status" value="1"/>
</dbReference>
<comment type="catalytic activity">
    <reaction evidence="11">
        <text>DNA(n) + a 2'-deoxyribonucleoside 5'-triphosphate = DNA(n+1) + diphosphate</text>
        <dbReference type="Rhea" id="RHEA:22508"/>
        <dbReference type="Rhea" id="RHEA-COMP:17339"/>
        <dbReference type="Rhea" id="RHEA-COMP:17340"/>
        <dbReference type="ChEBI" id="CHEBI:33019"/>
        <dbReference type="ChEBI" id="CHEBI:61560"/>
        <dbReference type="ChEBI" id="CHEBI:173112"/>
        <dbReference type="EC" id="2.7.7.7"/>
    </reaction>
</comment>
<dbReference type="GO" id="GO:0005524">
    <property type="term" value="F:ATP binding"/>
    <property type="evidence" value="ECO:0007669"/>
    <property type="project" value="UniProtKB-KW"/>
</dbReference>
<evidence type="ECO:0000256" key="1">
    <source>
        <dbReference type="ARBA" id="ARBA00006360"/>
    </source>
</evidence>
<dbReference type="InterPro" id="IPR045085">
    <property type="entry name" value="HLD_clamp_pol_III_gamma_tau"/>
</dbReference>
<gene>
    <name evidence="14" type="ORF">FD03_GL000506</name>
</gene>
<dbReference type="NCBIfam" id="NF004046">
    <property type="entry name" value="PRK05563.1"/>
    <property type="match status" value="1"/>
</dbReference>
<keyword evidence="10" id="KW-0239">DNA-directed DNA polymerase</keyword>
<feature type="region of interest" description="Disordered" evidence="12">
    <location>
        <begin position="545"/>
        <end position="566"/>
    </location>
</feature>
<comment type="caution">
    <text evidence="14">The sequence shown here is derived from an EMBL/GenBank/DDBJ whole genome shotgun (WGS) entry which is preliminary data.</text>
</comment>
<dbReference type="SMART" id="SM00382">
    <property type="entry name" value="AAA"/>
    <property type="match status" value="1"/>
</dbReference>
<evidence type="ECO:0000256" key="10">
    <source>
        <dbReference type="ARBA" id="ARBA00022932"/>
    </source>
</evidence>